<dbReference type="Gene3D" id="2.120.10.80">
    <property type="entry name" value="Kelch-type beta propeller"/>
    <property type="match status" value="1"/>
</dbReference>
<dbReference type="InterPro" id="IPR011043">
    <property type="entry name" value="Gal_Oxase/kelch_b-propeller"/>
</dbReference>
<dbReference type="Proteomes" id="UP000011014">
    <property type="component" value="Unassembled WGS sequence"/>
</dbReference>
<dbReference type="AlphaFoldDB" id="E4Y7K5"/>
<proteinExistence type="predicted"/>
<evidence type="ECO:0000313" key="1">
    <source>
        <dbReference type="EMBL" id="CBY31605.1"/>
    </source>
</evidence>
<accession>E4Y7K5</accession>
<dbReference type="EMBL" id="FN654310">
    <property type="protein sequence ID" value="CBY31605.1"/>
    <property type="molecule type" value="Genomic_DNA"/>
</dbReference>
<reference evidence="1" key="1">
    <citation type="journal article" date="2010" name="Science">
        <title>Plasticity of animal genome architecture unmasked by rapid evolution of a pelagic tunicate.</title>
        <authorList>
            <person name="Denoeud F."/>
            <person name="Henriet S."/>
            <person name="Mungpakdee S."/>
            <person name="Aury J.M."/>
            <person name="Da Silva C."/>
            <person name="Brinkmann H."/>
            <person name="Mikhaleva J."/>
            <person name="Olsen L.C."/>
            <person name="Jubin C."/>
            <person name="Canestro C."/>
            <person name="Bouquet J.M."/>
            <person name="Danks G."/>
            <person name="Poulain J."/>
            <person name="Campsteijn C."/>
            <person name="Adamski M."/>
            <person name="Cross I."/>
            <person name="Yadetie F."/>
            <person name="Muffato M."/>
            <person name="Louis A."/>
            <person name="Butcher S."/>
            <person name="Tsagkogeorga G."/>
            <person name="Konrad A."/>
            <person name="Singh S."/>
            <person name="Jensen M.F."/>
            <person name="Cong E.H."/>
            <person name="Eikeseth-Otteraa H."/>
            <person name="Noel B."/>
            <person name="Anthouard V."/>
            <person name="Porcel B.M."/>
            <person name="Kachouri-Lafond R."/>
            <person name="Nishino A."/>
            <person name="Ugolini M."/>
            <person name="Chourrout P."/>
            <person name="Nishida H."/>
            <person name="Aasland R."/>
            <person name="Huzurbazar S."/>
            <person name="Westhof E."/>
            <person name="Delsuc F."/>
            <person name="Lehrach H."/>
            <person name="Reinhardt R."/>
            <person name="Weissenbach J."/>
            <person name="Roy S.W."/>
            <person name="Artiguenave F."/>
            <person name="Postlethwait J.H."/>
            <person name="Manak J.R."/>
            <person name="Thompson E.M."/>
            <person name="Jaillon O."/>
            <person name="Du Pasquier L."/>
            <person name="Boudinot P."/>
            <person name="Liberles D.A."/>
            <person name="Volff J.N."/>
            <person name="Philippe H."/>
            <person name="Lenhard B."/>
            <person name="Roest Crollius H."/>
            <person name="Wincker P."/>
            <person name="Chourrout D."/>
        </authorList>
    </citation>
    <scope>NUCLEOTIDE SEQUENCE [LARGE SCALE GENOMIC DNA]</scope>
</reference>
<dbReference type="SUPFAM" id="SSF50965">
    <property type="entry name" value="Galactose oxidase, central domain"/>
    <property type="match status" value="1"/>
</dbReference>
<sequence>MKLTLIFPAFSKACSDSSAADLCTSDCTGKLFICQANCSTNDCNVQCESEFKECTNDCPCGRSCPQGCEACPSKYCFDPDLKTVVLGQRYNSNELMVSYMISENSISNVSSFSPAENSIYSADSVFFKDEIWIFGGYPDANKISILRGCEFEKQPTRLQNWFSTEYHSSAVLDEKVWLCFGDFYACEIFDGESSVIDERRLNQPRQNGAAVGVYGGQLVAVGESGPSRGKTELREEKWREIDDHPIDISYTSLISFKTGVLTVGGVTRRIDGSNEDEYEPIKGIYALQNFIWSHVGDLQHANMLSKAALNGNELIFIPGLKAPWLVQKLNWNGEIFEMKDIYETGMQGYVTYPSLFDARASSCEIL</sequence>
<organism evidence="1">
    <name type="scientific">Oikopleura dioica</name>
    <name type="common">Tunicate</name>
    <dbReference type="NCBI Taxonomy" id="34765"/>
    <lineage>
        <taxon>Eukaryota</taxon>
        <taxon>Metazoa</taxon>
        <taxon>Chordata</taxon>
        <taxon>Tunicata</taxon>
        <taxon>Appendicularia</taxon>
        <taxon>Copelata</taxon>
        <taxon>Oikopleuridae</taxon>
        <taxon>Oikopleura</taxon>
    </lineage>
</organism>
<name>E4Y7K5_OIKDI</name>
<dbReference type="InterPro" id="IPR015915">
    <property type="entry name" value="Kelch-typ_b-propeller"/>
</dbReference>
<gene>
    <name evidence="1" type="ORF">GSOID_T00025519001</name>
</gene>
<protein>
    <submittedName>
        <fullName evidence="1">Uncharacterized protein</fullName>
    </submittedName>
</protein>